<feature type="region of interest" description="Disordered" evidence="8">
    <location>
        <begin position="24"/>
        <end position="56"/>
    </location>
</feature>
<comment type="caution">
    <text evidence="11">The sequence shown here is derived from an EMBL/GenBank/DDBJ whole genome shotgun (WGS) entry which is preliminary data.</text>
</comment>
<comment type="cofactor">
    <cofactor evidence="1">
        <name>Zn(2+)</name>
        <dbReference type="ChEBI" id="CHEBI:29105"/>
    </cofactor>
</comment>
<evidence type="ECO:0000313" key="11">
    <source>
        <dbReference type="EMBL" id="TWB35812.1"/>
    </source>
</evidence>
<name>A0A560GP85_9PROT</name>
<evidence type="ECO:0000259" key="10">
    <source>
        <dbReference type="Pfam" id="PF01551"/>
    </source>
</evidence>
<dbReference type="Gene3D" id="2.70.70.10">
    <property type="entry name" value="Glucose Permease (Domain IIA)"/>
    <property type="match status" value="1"/>
</dbReference>
<evidence type="ECO:0000256" key="5">
    <source>
        <dbReference type="ARBA" id="ARBA00022833"/>
    </source>
</evidence>
<keyword evidence="3" id="KW-0479">Metal-binding</keyword>
<keyword evidence="2" id="KW-0645">Protease</keyword>
<dbReference type="AlphaFoldDB" id="A0A560GP85"/>
<dbReference type="EMBL" id="VITR01000018">
    <property type="protein sequence ID" value="TWB35812.1"/>
    <property type="molecule type" value="Genomic_DNA"/>
</dbReference>
<dbReference type="CDD" id="cd12797">
    <property type="entry name" value="M23_peptidase"/>
    <property type="match status" value="1"/>
</dbReference>
<feature type="domain" description="M23ase beta-sheet core" evidence="10">
    <location>
        <begin position="334"/>
        <end position="424"/>
    </location>
</feature>
<keyword evidence="9" id="KW-0732">Signal</keyword>
<sequence length="437" mass="46601">MTTSRAPFPLLTLALALLAPGAAGAGQHTPPVVLTPIAQTSGTQSPPKPQDAQRQLDKVEKDLKADQARKAELDAKNDALERGLADLRAKSVAVAEDQRRQDDALRAVEQSLAGLAANEQEQMARIDADRAALADLLGALQRLSRLPPEAMVARPEAPGEMVKSALLLREAIPQLKKRADALSAQLRELAALRQKLADKRAQALTAKKELEKREGELRDLVSRREALSQANDAELQDVAGHMAVLTSQAGDLRDLMEKLEAERKAAAERARQAEAQKRQQAEEARQKKAQERLAAMGRTPKDVPGGTALGGMTLPVAGPVAQRYGEQDAVGTTSRGVRISARAGSPVVAPYEGSVVFAGPFKGYGLILIVEHPNGYHSLIAGLGRIDTRVGQRVLTGEPMGAMASDGSPTLYFELRRGGQPINPLRGFTGTEGKGQG</sequence>
<feature type="coiled-coil region" evidence="7">
    <location>
        <begin position="56"/>
        <end position="90"/>
    </location>
</feature>
<evidence type="ECO:0000256" key="6">
    <source>
        <dbReference type="ARBA" id="ARBA00023049"/>
    </source>
</evidence>
<dbReference type="InterPro" id="IPR016047">
    <property type="entry name" value="M23ase_b-sheet_dom"/>
</dbReference>
<evidence type="ECO:0000256" key="4">
    <source>
        <dbReference type="ARBA" id="ARBA00022801"/>
    </source>
</evidence>
<dbReference type="InterPro" id="IPR011055">
    <property type="entry name" value="Dup_hybrid_motif"/>
</dbReference>
<evidence type="ECO:0000256" key="8">
    <source>
        <dbReference type="SAM" id="MobiDB-lite"/>
    </source>
</evidence>
<reference evidence="11 12" key="1">
    <citation type="submission" date="2019-06" db="EMBL/GenBank/DDBJ databases">
        <title>Genomic Encyclopedia of Type Strains, Phase IV (KMG-V): Genome sequencing to study the core and pangenomes of soil and plant-associated prokaryotes.</title>
        <authorList>
            <person name="Whitman W."/>
        </authorList>
    </citation>
    <scope>NUCLEOTIDE SEQUENCE [LARGE SCALE GENOMIC DNA]</scope>
    <source>
        <strain evidence="11 12">BR 11622</strain>
    </source>
</reference>
<evidence type="ECO:0000256" key="3">
    <source>
        <dbReference type="ARBA" id="ARBA00022723"/>
    </source>
</evidence>
<keyword evidence="6" id="KW-0482">Metalloprotease</keyword>
<evidence type="ECO:0000313" key="12">
    <source>
        <dbReference type="Proteomes" id="UP000315751"/>
    </source>
</evidence>
<feature type="chain" id="PRO_5022134098" evidence="9">
    <location>
        <begin position="26"/>
        <end position="437"/>
    </location>
</feature>
<keyword evidence="4" id="KW-0378">Hydrolase</keyword>
<evidence type="ECO:0000256" key="7">
    <source>
        <dbReference type="SAM" id="Coils"/>
    </source>
</evidence>
<feature type="region of interest" description="Disordered" evidence="8">
    <location>
        <begin position="263"/>
        <end position="292"/>
    </location>
</feature>
<dbReference type="Proteomes" id="UP000315751">
    <property type="component" value="Unassembled WGS sequence"/>
</dbReference>
<gene>
    <name evidence="11" type="ORF">FBZ90_11812</name>
</gene>
<dbReference type="GO" id="GO:0006508">
    <property type="term" value="P:proteolysis"/>
    <property type="evidence" value="ECO:0007669"/>
    <property type="project" value="UniProtKB-KW"/>
</dbReference>
<dbReference type="RefSeq" id="WP_246130809.1">
    <property type="nucleotide sequence ID" value="NZ_VITR01000018.1"/>
</dbReference>
<dbReference type="Pfam" id="PF01551">
    <property type="entry name" value="Peptidase_M23"/>
    <property type="match status" value="1"/>
</dbReference>
<dbReference type="SUPFAM" id="SSF51261">
    <property type="entry name" value="Duplicated hybrid motif"/>
    <property type="match status" value="1"/>
</dbReference>
<keyword evidence="5" id="KW-0862">Zinc</keyword>
<dbReference type="GO" id="GO:0004222">
    <property type="term" value="F:metalloendopeptidase activity"/>
    <property type="evidence" value="ECO:0007669"/>
    <property type="project" value="TreeGrafter"/>
</dbReference>
<evidence type="ECO:0000256" key="9">
    <source>
        <dbReference type="SAM" id="SignalP"/>
    </source>
</evidence>
<keyword evidence="12" id="KW-1185">Reference proteome</keyword>
<keyword evidence="7" id="KW-0175">Coiled coil</keyword>
<feature type="compositionally biased region" description="Basic and acidic residues" evidence="8">
    <location>
        <begin position="263"/>
        <end position="291"/>
    </location>
</feature>
<evidence type="ECO:0000256" key="1">
    <source>
        <dbReference type="ARBA" id="ARBA00001947"/>
    </source>
</evidence>
<proteinExistence type="predicted"/>
<feature type="signal peptide" evidence="9">
    <location>
        <begin position="1"/>
        <end position="25"/>
    </location>
</feature>
<evidence type="ECO:0000256" key="2">
    <source>
        <dbReference type="ARBA" id="ARBA00022670"/>
    </source>
</evidence>
<dbReference type="PANTHER" id="PTHR21666:SF288">
    <property type="entry name" value="CELL DIVISION PROTEIN YTFB"/>
    <property type="match status" value="1"/>
</dbReference>
<dbReference type="InterPro" id="IPR050570">
    <property type="entry name" value="Cell_wall_metabolism_enzyme"/>
</dbReference>
<accession>A0A560GP85</accession>
<organism evidence="11 12">
    <name type="scientific">Nitrospirillum amazonense</name>
    <dbReference type="NCBI Taxonomy" id="28077"/>
    <lineage>
        <taxon>Bacteria</taxon>
        <taxon>Pseudomonadati</taxon>
        <taxon>Pseudomonadota</taxon>
        <taxon>Alphaproteobacteria</taxon>
        <taxon>Rhodospirillales</taxon>
        <taxon>Azospirillaceae</taxon>
        <taxon>Nitrospirillum</taxon>
    </lineage>
</organism>
<dbReference type="GO" id="GO:0046872">
    <property type="term" value="F:metal ion binding"/>
    <property type="evidence" value="ECO:0007669"/>
    <property type="project" value="UniProtKB-KW"/>
</dbReference>
<dbReference type="PANTHER" id="PTHR21666">
    <property type="entry name" value="PEPTIDASE-RELATED"/>
    <property type="match status" value="1"/>
</dbReference>
<protein>
    <submittedName>
        <fullName evidence="11">Septal ring factor EnvC (AmiA/AmiB activator)</fullName>
    </submittedName>
</protein>